<protein>
    <recommendedName>
        <fullName evidence="1">Endonuclease GajA/Old nuclease/RecF-like AAA domain-containing protein</fullName>
    </recommendedName>
</protein>
<dbReference type="STRING" id="1903952.BIT28_03295"/>
<dbReference type="Gene3D" id="3.40.50.300">
    <property type="entry name" value="P-loop containing nucleotide triphosphate hydrolases"/>
    <property type="match status" value="1"/>
</dbReference>
<gene>
    <name evidence="2" type="ORF">BIT28_03295</name>
</gene>
<dbReference type="InterPro" id="IPR041685">
    <property type="entry name" value="AAA_GajA/Old/RecF-like"/>
</dbReference>
<comment type="caution">
    <text evidence="2">The sequence shown here is derived from an EMBL/GenBank/DDBJ whole genome shotgun (WGS) entry which is preliminary data.</text>
</comment>
<dbReference type="GO" id="GO:0000731">
    <property type="term" value="P:DNA synthesis involved in DNA repair"/>
    <property type="evidence" value="ECO:0007669"/>
    <property type="project" value="TreeGrafter"/>
</dbReference>
<dbReference type="GO" id="GO:0006302">
    <property type="term" value="P:double-strand break repair"/>
    <property type="evidence" value="ECO:0007669"/>
    <property type="project" value="TreeGrafter"/>
</dbReference>
<evidence type="ECO:0000259" key="1">
    <source>
        <dbReference type="Pfam" id="PF13175"/>
    </source>
</evidence>
<feature type="domain" description="Endonuclease GajA/Old nuclease/RecF-like AAA" evidence="1">
    <location>
        <begin position="2"/>
        <end position="368"/>
    </location>
</feature>
<dbReference type="AlphaFoldDB" id="A0A1Q9GA63"/>
<organism evidence="2 3">
    <name type="scientific">Photobacterium proteolyticum</name>
    <dbReference type="NCBI Taxonomy" id="1903952"/>
    <lineage>
        <taxon>Bacteria</taxon>
        <taxon>Pseudomonadati</taxon>
        <taxon>Pseudomonadota</taxon>
        <taxon>Gammaproteobacteria</taxon>
        <taxon>Vibrionales</taxon>
        <taxon>Vibrionaceae</taxon>
        <taxon>Photobacterium</taxon>
    </lineage>
</organism>
<reference evidence="2 3" key="1">
    <citation type="submission" date="2016-09" db="EMBL/GenBank/DDBJ databases">
        <title>Photobacterium proteolyticum sp. nov. a protease producing bacterium isolated from ocean sediments of Laizhou Bay.</title>
        <authorList>
            <person name="Li Y."/>
        </authorList>
    </citation>
    <scope>NUCLEOTIDE SEQUENCE [LARGE SCALE GENOMIC DNA]</scope>
    <source>
        <strain evidence="2 3">13-12</strain>
    </source>
</reference>
<dbReference type="RefSeq" id="WP_075767483.1">
    <property type="nucleotide sequence ID" value="NZ_MJIL01000095.1"/>
</dbReference>
<accession>A0A1Q9GA63</accession>
<sequence>MIVGLFLSNYKCYENGHFISFSEHGVSNFNILIGDNGVGKSSILDALNCILNNVEAKKWETTVGKKNDRTSIFPVFLIEKKLFKGSSKYNKQYNSISDAFWNFDFTQYQTNDNAKSFIALRERIKSDVNTEDYYLFAIGKNKKNDILMTTLFDSKVRNLTRKDSVSKEVVNQLYKDILSHYSYIYFPIESQVNEFLNLQAKELQSLMDKSVVDEIKQLLDKKDITVDTENPRKAKKSIISIINDKLEDYISDINSRIDNSYSFIAKDNHKKSIKSSDVIDIVINEFFSIRELTKNQKKLKSLSSGQQRVALIDVATKLLSTDSEKATETILAIDEPESSLDSQHRFEQFSLLMDLAEKYKRNIFITTHWYGLLLRPTTGMLHYIDTKDNNEITYNSYPLTNLYDYRRSFPESLEMKSYFDLMSSVLSIIKKKDVKWIICEGYEDAIYLNTYLNDDNIIVLPFNGNGNVKKIFEFLSVPFDDKQERRAIKGKVYCLIDTDTSNLIKVERYTSKKFDDKLFFERLGYDKNNLEIKLNSVSSPDATTVTIEDCLNPTVFYAALQLIAPENETIAQYLKHVEFVEGFKYSLINHGIPWLEKKDMDGYKIHPKFIEELSNEKVKYQLAIKYQECQSFIKADTPAWVEDIKNKLK</sequence>
<dbReference type="CDD" id="cd00267">
    <property type="entry name" value="ABC_ATPase"/>
    <property type="match status" value="1"/>
</dbReference>
<evidence type="ECO:0000313" key="3">
    <source>
        <dbReference type="Proteomes" id="UP000186905"/>
    </source>
</evidence>
<dbReference type="InterPro" id="IPR027417">
    <property type="entry name" value="P-loop_NTPase"/>
</dbReference>
<dbReference type="Pfam" id="PF13175">
    <property type="entry name" value="AAA_15"/>
    <property type="match status" value="1"/>
</dbReference>
<dbReference type="SUPFAM" id="SSF52540">
    <property type="entry name" value="P-loop containing nucleoside triphosphate hydrolases"/>
    <property type="match status" value="1"/>
</dbReference>
<dbReference type="PANTHER" id="PTHR32182">
    <property type="entry name" value="DNA REPLICATION AND REPAIR PROTEIN RECF"/>
    <property type="match status" value="1"/>
</dbReference>
<dbReference type="Proteomes" id="UP000186905">
    <property type="component" value="Unassembled WGS sequence"/>
</dbReference>
<proteinExistence type="predicted"/>
<evidence type="ECO:0000313" key="2">
    <source>
        <dbReference type="EMBL" id="OLQ71205.1"/>
    </source>
</evidence>
<dbReference type="EMBL" id="MJIL01000095">
    <property type="protein sequence ID" value="OLQ71205.1"/>
    <property type="molecule type" value="Genomic_DNA"/>
</dbReference>
<dbReference type="OrthoDB" id="9795565at2"/>
<name>A0A1Q9GA63_9GAMM</name>
<keyword evidence="3" id="KW-1185">Reference proteome</keyword>
<dbReference type="PANTHER" id="PTHR32182:SF0">
    <property type="entry name" value="DNA REPLICATION AND REPAIR PROTEIN RECF"/>
    <property type="match status" value="1"/>
</dbReference>